<comment type="caution">
    <text evidence="3">The sequence shown here is derived from an EMBL/GenBank/DDBJ whole genome shotgun (WGS) entry which is preliminary data.</text>
</comment>
<dbReference type="PANTHER" id="PTHR46224">
    <property type="entry name" value="ANKYRIN REPEAT FAMILY PROTEIN"/>
    <property type="match status" value="1"/>
</dbReference>
<proteinExistence type="predicted"/>
<dbReference type="Gene3D" id="1.25.40.20">
    <property type="entry name" value="Ankyrin repeat-containing domain"/>
    <property type="match status" value="1"/>
</dbReference>
<feature type="repeat" description="ANK" evidence="1">
    <location>
        <begin position="125"/>
        <end position="152"/>
    </location>
</feature>
<feature type="region of interest" description="Disordered" evidence="2">
    <location>
        <begin position="1"/>
        <end position="34"/>
    </location>
</feature>
<evidence type="ECO:0000313" key="3">
    <source>
        <dbReference type="EMBL" id="KAK3364536.1"/>
    </source>
</evidence>
<evidence type="ECO:0000313" key="4">
    <source>
        <dbReference type="Proteomes" id="UP001275084"/>
    </source>
</evidence>
<dbReference type="SUPFAM" id="SSF48403">
    <property type="entry name" value="Ankyrin repeat"/>
    <property type="match status" value="1"/>
</dbReference>
<protein>
    <submittedName>
        <fullName evidence="3">Ankyrin repeat-containing domain protein</fullName>
    </submittedName>
</protein>
<dbReference type="InterPro" id="IPR051616">
    <property type="entry name" value="Cul2-RING_E3_ligase_SR"/>
</dbReference>
<evidence type="ECO:0000256" key="2">
    <source>
        <dbReference type="SAM" id="MobiDB-lite"/>
    </source>
</evidence>
<sequence>MPGVFQTSGSPVASEGGSSASTFEHIEPDDESPGWIYPVPPATPADQPLHHGYFEDSSFATCLAMDTNDLDLTPFQTTAPFTAFSSDTASPNFSSPYTVYQQPVEVSIRRSSGGTRNGSSLLGLLHLAVRNGSKAIAQALLTAGASTNARDDAGALPLHLAAVQHRRRSMADLLLTYGADPDEVNAEGVTPLELAVRCRDEDIVNLLLSRGARIT</sequence>
<dbReference type="SMART" id="SM00248">
    <property type="entry name" value="ANK"/>
    <property type="match status" value="3"/>
</dbReference>
<keyword evidence="4" id="KW-1185">Reference proteome</keyword>
<feature type="repeat" description="ANK" evidence="1">
    <location>
        <begin position="187"/>
        <end position="215"/>
    </location>
</feature>
<keyword evidence="1" id="KW-0040">ANK repeat</keyword>
<dbReference type="PROSITE" id="PS50297">
    <property type="entry name" value="ANK_REP_REGION"/>
    <property type="match status" value="3"/>
</dbReference>
<evidence type="ECO:0000256" key="1">
    <source>
        <dbReference type="PROSITE-ProRule" id="PRU00023"/>
    </source>
</evidence>
<dbReference type="Pfam" id="PF12796">
    <property type="entry name" value="Ank_2"/>
    <property type="match status" value="1"/>
</dbReference>
<accession>A0AAJ0HXK0</accession>
<gene>
    <name evidence="3" type="ORF">B0T25DRAFT_563547</name>
</gene>
<dbReference type="PROSITE" id="PS50088">
    <property type="entry name" value="ANK_REPEAT"/>
    <property type="match status" value="3"/>
</dbReference>
<feature type="repeat" description="ANK" evidence="1">
    <location>
        <begin position="153"/>
        <end position="186"/>
    </location>
</feature>
<dbReference type="AlphaFoldDB" id="A0AAJ0HXK0"/>
<name>A0AAJ0HXK0_9PEZI</name>
<dbReference type="Proteomes" id="UP001275084">
    <property type="component" value="Unassembled WGS sequence"/>
</dbReference>
<dbReference type="PANTHER" id="PTHR46224:SF64">
    <property type="entry name" value="IQ MOTIF AND ANKYRIN REPEAT DOMAIN-CONTAINING PROTEIN 1"/>
    <property type="match status" value="1"/>
</dbReference>
<dbReference type="InterPro" id="IPR036770">
    <property type="entry name" value="Ankyrin_rpt-contain_sf"/>
</dbReference>
<organism evidence="3 4">
    <name type="scientific">Lasiosphaeria hispida</name>
    <dbReference type="NCBI Taxonomy" id="260671"/>
    <lineage>
        <taxon>Eukaryota</taxon>
        <taxon>Fungi</taxon>
        <taxon>Dikarya</taxon>
        <taxon>Ascomycota</taxon>
        <taxon>Pezizomycotina</taxon>
        <taxon>Sordariomycetes</taxon>
        <taxon>Sordariomycetidae</taxon>
        <taxon>Sordariales</taxon>
        <taxon>Lasiosphaeriaceae</taxon>
        <taxon>Lasiosphaeria</taxon>
    </lineage>
</organism>
<dbReference type="EMBL" id="JAUIQD010000001">
    <property type="protein sequence ID" value="KAK3364536.1"/>
    <property type="molecule type" value="Genomic_DNA"/>
</dbReference>
<reference evidence="3" key="2">
    <citation type="submission" date="2023-06" db="EMBL/GenBank/DDBJ databases">
        <authorList>
            <consortium name="Lawrence Berkeley National Laboratory"/>
            <person name="Haridas S."/>
            <person name="Hensen N."/>
            <person name="Bonometti L."/>
            <person name="Westerberg I."/>
            <person name="Brannstrom I.O."/>
            <person name="Guillou S."/>
            <person name="Cros-Aarteil S."/>
            <person name="Calhoun S."/>
            <person name="Kuo A."/>
            <person name="Mondo S."/>
            <person name="Pangilinan J."/>
            <person name="Riley R."/>
            <person name="Labutti K."/>
            <person name="Andreopoulos B."/>
            <person name="Lipzen A."/>
            <person name="Chen C."/>
            <person name="Yanf M."/>
            <person name="Daum C."/>
            <person name="Ng V."/>
            <person name="Clum A."/>
            <person name="Steindorff A."/>
            <person name="Ohm R."/>
            <person name="Martin F."/>
            <person name="Silar P."/>
            <person name="Natvig D."/>
            <person name="Lalanne C."/>
            <person name="Gautier V."/>
            <person name="Ament-Velasquez S.L."/>
            <person name="Kruys A."/>
            <person name="Hutchinson M.I."/>
            <person name="Powell A.J."/>
            <person name="Barry K."/>
            <person name="Miller A.N."/>
            <person name="Grigoriev I.V."/>
            <person name="Debuchy R."/>
            <person name="Gladieux P."/>
            <person name="Thoren M.H."/>
            <person name="Johannesson H."/>
        </authorList>
    </citation>
    <scope>NUCLEOTIDE SEQUENCE</scope>
    <source>
        <strain evidence="3">CBS 955.72</strain>
    </source>
</reference>
<dbReference type="InterPro" id="IPR002110">
    <property type="entry name" value="Ankyrin_rpt"/>
</dbReference>
<feature type="compositionally biased region" description="Polar residues" evidence="2">
    <location>
        <begin position="1"/>
        <end position="22"/>
    </location>
</feature>
<reference evidence="3" key="1">
    <citation type="journal article" date="2023" name="Mol. Phylogenet. Evol.">
        <title>Genome-scale phylogeny and comparative genomics of the fungal order Sordariales.</title>
        <authorList>
            <person name="Hensen N."/>
            <person name="Bonometti L."/>
            <person name="Westerberg I."/>
            <person name="Brannstrom I.O."/>
            <person name="Guillou S."/>
            <person name="Cros-Aarteil S."/>
            <person name="Calhoun S."/>
            <person name="Haridas S."/>
            <person name="Kuo A."/>
            <person name="Mondo S."/>
            <person name="Pangilinan J."/>
            <person name="Riley R."/>
            <person name="LaButti K."/>
            <person name="Andreopoulos B."/>
            <person name="Lipzen A."/>
            <person name="Chen C."/>
            <person name="Yan M."/>
            <person name="Daum C."/>
            <person name="Ng V."/>
            <person name="Clum A."/>
            <person name="Steindorff A."/>
            <person name="Ohm R.A."/>
            <person name="Martin F."/>
            <person name="Silar P."/>
            <person name="Natvig D.O."/>
            <person name="Lalanne C."/>
            <person name="Gautier V."/>
            <person name="Ament-Velasquez S.L."/>
            <person name="Kruys A."/>
            <person name="Hutchinson M.I."/>
            <person name="Powell A.J."/>
            <person name="Barry K."/>
            <person name="Miller A.N."/>
            <person name="Grigoriev I.V."/>
            <person name="Debuchy R."/>
            <person name="Gladieux P."/>
            <person name="Hiltunen Thoren M."/>
            <person name="Johannesson H."/>
        </authorList>
    </citation>
    <scope>NUCLEOTIDE SEQUENCE</scope>
    <source>
        <strain evidence="3">CBS 955.72</strain>
    </source>
</reference>